<dbReference type="STRING" id="135208.A0A4Y9ZZI1"/>
<dbReference type="PANTHER" id="PTHR46378:SF1">
    <property type="entry name" value="STEROL REGULATORY ELEMENT-BINDING PROTEIN CLEAVAGE-ACTIVATING PROTEIN"/>
    <property type="match status" value="1"/>
</dbReference>
<dbReference type="Proteomes" id="UP000298061">
    <property type="component" value="Unassembled WGS sequence"/>
</dbReference>
<keyword evidence="15" id="KW-0753">Steroid metabolism</keyword>
<feature type="transmembrane region" description="Helical" evidence="16">
    <location>
        <begin position="289"/>
        <end position="307"/>
    </location>
</feature>
<proteinExistence type="inferred from homology"/>
<keyword evidence="13 16" id="KW-0472">Membrane</keyword>
<evidence type="ECO:0000256" key="15">
    <source>
        <dbReference type="ARBA" id="ARBA00023221"/>
    </source>
</evidence>
<feature type="transmembrane region" description="Helical" evidence="16">
    <location>
        <begin position="580"/>
        <end position="604"/>
    </location>
</feature>
<comment type="similarity">
    <text evidence="3">Belongs to the WD repeat SCAP family.</text>
</comment>
<dbReference type="InterPro" id="IPR015943">
    <property type="entry name" value="WD40/YVTN_repeat-like_dom_sf"/>
</dbReference>
<evidence type="ECO:0000256" key="8">
    <source>
        <dbReference type="ARBA" id="ARBA00022824"/>
    </source>
</evidence>
<keyword evidence="19" id="KW-1185">Reference proteome</keyword>
<evidence type="ECO:0000313" key="18">
    <source>
        <dbReference type="EMBL" id="TFY79895.1"/>
    </source>
</evidence>
<evidence type="ECO:0000313" key="19">
    <source>
        <dbReference type="Proteomes" id="UP000298061"/>
    </source>
</evidence>
<keyword evidence="11" id="KW-0443">Lipid metabolism</keyword>
<gene>
    <name evidence="18" type="ORF">EWM64_g4116</name>
</gene>
<evidence type="ECO:0000256" key="3">
    <source>
        <dbReference type="ARBA" id="ARBA00007410"/>
    </source>
</evidence>
<dbReference type="GO" id="GO:0008202">
    <property type="term" value="P:steroid metabolic process"/>
    <property type="evidence" value="ECO:0007669"/>
    <property type="project" value="UniProtKB-KW"/>
</dbReference>
<evidence type="ECO:0000256" key="10">
    <source>
        <dbReference type="ARBA" id="ARBA00023034"/>
    </source>
</evidence>
<evidence type="ECO:0000256" key="14">
    <source>
        <dbReference type="ARBA" id="ARBA00023180"/>
    </source>
</evidence>
<dbReference type="GO" id="GO:0032934">
    <property type="term" value="F:sterol binding"/>
    <property type="evidence" value="ECO:0007669"/>
    <property type="project" value="InterPro"/>
</dbReference>
<reference evidence="18 19" key="1">
    <citation type="submission" date="2019-02" db="EMBL/GenBank/DDBJ databases">
        <title>Genome sequencing of the rare red list fungi Hericium alpestre (H. flagellum).</title>
        <authorList>
            <person name="Buettner E."/>
            <person name="Kellner H."/>
        </authorList>
    </citation>
    <scope>NUCLEOTIDE SEQUENCE [LARGE SCALE GENOMIC DNA]</scope>
    <source>
        <strain evidence="18 19">DSM 108284</strain>
    </source>
</reference>
<dbReference type="PANTHER" id="PTHR46378">
    <property type="entry name" value="STEROL REGULATORY ELEMENT-BINDING PROTEIN CLEAVAGE-ACTIVATING PROTEIN"/>
    <property type="match status" value="1"/>
</dbReference>
<keyword evidence="7" id="KW-0677">Repeat</keyword>
<dbReference type="InterPro" id="IPR030225">
    <property type="entry name" value="SCAP"/>
</dbReference>
<comment type="caution">
    <text evidence="18">The sequence shown here is derived from an EMBL/GenBank/DDBJ whole genome shotgun (WGS) entry which is preliminary data.</text>
</comment>
<feature type="transmembrane region" description="Helical" evidence="16">
    <location>
        <begin position="313"/>
        <end position="333"/>
    </location>
</feature>
<evidence type="ECO:0000256" key="12">
    <source>
        <dbReference type="ARBA" id="ARBA00023121"/>
    </source>
</evidence>
<evidence type="ECO:0000256" key="9">
    <source>
        <dbReference type="ARBA" id="ARBA00022989"/>
    </source>
</evidence>
<keyword evidence="9 16" id="KW-1133">Transmembrane helix</keyword>
<evidence type="ECO:0000256" key="16">
    <source>
        <dbReference type="SAM" id="Phobius"/>
    </source>
</evidence>
<dbReference type="GO" id="GO:0045540">
    <property type="term" value="P:regulation of cholesterol biosynthetic process"/>
    <property type="evidence" value="ECO:0007669"/>
    <property type="project" value="TreeGrafter"/>
</dbReference>
<feature type="transmembrane region" description="Helical" evidence="16">
    <location>
        <begin position="385"/>
        <end position="410"/>
    </location>
</feature>
<dbReference type="GO" id="GO:0032936">
    <property type="term" value="C:SREBP-SCAP complex"/>
    <property type="evidence" value="ECO:0007669"/>
    <property type="project" value="TreeGrafter"/>
</dbReference>
<comment type="subcellular location">
    <subcellularLocation>
        <location evidence="1">Endoplasmic reticulum membrane</location>
        <topology evidence="1">Multi-pass membrane protein</topology>
    </subcellularLocation>
    <subcellularLocation>
        <location evidence="2">Golgi apparatus membrane</location>
        <topology evidence="2">Multi-pass membrane protein</topology>
    </subcellularLocation>
</comment>
<keyword evidence="12" id="KW-0446">Lipid-binding</keyword>
<feature type="transmembrane region" description="Helical" evidence="16">
    <location>
        <begin position="468"/>
        <end position="488"/>
    </location>
</feature>
<feature type="domain" description="SSD" evidence="17">
    <location>
        <begin position="303"/>
        <end position="410"/>
    </location>
</feature>
<name>A0A4Y9ZZI1_9AGAM</name>
<evidence type="ECO:0000256" key="1">
    <source>
        <dbReference type="ARBA" id="ARBA00004477"/>
    </source>
</evidence>
<dbReference type="SUPFAM" id="SSF50978">
    <property type="entry name" value="WD40 repeat-like"/>
    <property type="match status" value="1"/>
</dbReference>
<keyword evidence="5" id="KW-0853">WD repeat</keyword>
<evidence type="ECO:0000256" key="4">
    <source>
        <dbReference type="ARBA" id="ARBA00019541"/>
    </source>
</evidence>
<evidence type="ECO:0000259" key="17">
    <source>
        <dbReference type="PROSITE" id="PS50156"/>
    </source>
</evidence>
<dbReference type="GO" id="GO:0000139">
    <property type="term" value="C:Golgi membrane"/>
    <property type="evidence" value="ECO:0007669"/>
    <property type="project" value="UniProtKB-SubCell"/>
</dbReference>
<keyword evidence="8" id="KW-0256">Endoplasmic reticulum</keyword>
<dbReference type="InterPro" id="IPR053958">
    <property type="entry name" value="HMGCR/SNAP/NPC1-like_SSD"/>
</dbReference>
<evidence type="ECO:0000256" key="7">
    <source>
        <dbReference type="ARBA" id="ARBA00022737"/>
    </source>
</evidence>
<keyword evidence="6 16" id="KW-0812">Transmembrane</keyword>
<evidence type="ECO:0000256" key="13">
    <source>
        <dbReference type="ARBA" id="ARBA00023136"/>
    </source>
</evidence>
<dbReference type="PROSITE" id="PS50156">
    <property type="entry name" value="SSD"/>
    <property type="match status" value="1"/>
</dbReference>
<dbReference type="Gene3D" id="2.130.10.10">
    <property type="entry name" value="YVTN repeat-like/Quinoprotein amine dehydrogenase"/>
    <property type="match status" value="1"/>
</dbReference>
<dbReference type="Pfam" id="PF12349">
    <property type="entry name" value="Sterol-sensing"/>
    <property type="match status" value="1"/>
</dbReference>
<dbReference type="GO" id="GO:0005789">
    <property type="term" value="C:endoplasmic reticulum membrane"/>
    <property type="evidence" value="ECO:0007669"/>
    <property type="project" value="UniProtKB-SubCell"/>
</dbReference>
<evidence type="ECO:0000256" key="6">
    <source>
        <dbReference type="ARBA" id="ARBA00022692"/>
    </source>
</evidence>
<dbReference type="InterPro" id="IPR000731">
    <property type="entry name" value="SSD"/>
</dbReference>
<evidence type="ECO:0000256" key="11">
    <source>
        <dbReference type="ARBA" id="ARBA00023098"/>
    </source>
</evidence>
<keyword evidence="14" id="KW-0325">Glycoprotein</keyword>
<organism evidence="18 19">
    <name type="scientific">Hericium alpestre</name>
    <dbReference type="NCBI Taxonomy" id="135208"/>
    <lineage>
        <taxon>Eukaryota</taxon>
        <taxon>Fungi</taxon>
        <taxon>Dikarya</taxon>
        <taxon>Basidiomycota</taxon>
        <taxon>Agaricomycotina</taxon>
        <taxon>Agaricomycetes</taxon>
        <taxon>Russulales</taxon>
        <taxon>Hericiaceae</taxon>
        <taxon>Hericium</taxon>
    </lineage>
</organism>
<accession>A0A4Y9ZZI1</accession>
<dbReference type="EMBL" id="SFCI01000422">
    <property type="protein sequence ID" value="TFY79895.1"/>
    <property type="molecule type" value="Genomic_DNA"/>
</dbReference>
<dbReference type="OrthoDB" id="6510177at2759"/>
<keyword evidence="10" id="KW-0333">Golgi apparatus</keyword>
<protein>
    <recommendedName>
        <fullName evidence="4">Sterol regulatory element-binding protein cleavage-activating protein</fullName>
    </recommendedName>
</protein>
<dbReference type="GO" id="GO:0032933">
    <property type="term" value="P:SREBP signaling pathway"/>
    <property type="evidence" value="ECO:0007669"/>
    <property type="project" value="InterPro"/>
</dbReference>
<evidence type="ECO:0000256" key="2">
    <source>
        <dbReference type="ARBA" id="ARBA00004653"/>
    </source>
</evidence>
<evidence type="ECO:0000256" key="5">
    <source>
        <dbReference type="ARBA" id="ARBA00022574"/>
    </source>
</evidence>
<sequence length="1479" mass="163604">MDTFAALLQRVRTLGHIFFHHFGIHCATHQIRVLLISAVVITSLFYPALAIYSSSQPRLLAHFSSQILDPFVAAGAISNYYAQHDLWNLWTGQDNLRVREDSVARARCGKEQTLRLERVLIHNPAADETASTLSHDLLLPALHLEQRILDGLAAHKLPCLRKPDGRCLVISPLEFWKHSESTMLSDSDIMQTLSTSRDVSISGIPITREMVLAGRETVEYPSRTVDQSMFLVLTFFFPETDCLGMSGHSAWRRVLEQATAGTADLMTEAQEPALIALEFKTNVLSSPKWSILTVFLYLAYFAFVVLFTKVTRVSLLVHNGIGLIFTGMVEMLVEAVVKTSITLPVKERIAEGLSGAGTSNSLKVLSYNIILGIIAKLSDGAIRQFCAFAVVVLVAHWFLVHTFFVAVLSIDLQRLELDELLQQDAKGTPSLAVSGPGPSFAVTQPKSRSAKFINRIHGLLRGRATKNFSLLLLLATTATLYFATYPAVRGTGIGVRLSRNDAHVQQDSVIPGFEQRAAPAWHIWHMLNPNEDPLVHLRVESPTILLFRSKDANETSERQHLNPFSPRSRSQPWIVRTTVWMLRIVVLPITLTCVLLYGLLLYLLKDTERLEAQRNRAEPDAPVKDDTPVEEELSFMTLPRALASDVELIAANKDGNVIATVGLENEVAVWFRDRKVYAYIDTADLLLQTASTSSAASTITALAVDDAGGFCAVGTGAGVIALWSLDDGLAKPLPVLVLQSASSAVTSLHFLGGMSSGVLTPARAGGQAPLPVPALVLAAYENGVVAKWSTAAPQCPTMISPSRPAPVISSALVRLKNTSRILAAFCMSDGAAELVEVPFSDVPLAIDCQILAGNPADTVTEIHASIIRSGGTESVIIAAATQAGVVSLWDGSNGECISILDEAHGQISNVRICPAGVKSCTQCGELPVDSFTLSLSIGQVVIFYRAIITNYKPTFVTFCRYAYASAITPELLLSNGLQAAQERLIRSPMCPFIHISKHLLFNSALEKICWRYAFLQYIMAAIFTEGHVSRLNETAMSTVPANVQDLLLGHIWRQVKRRTLIWLRIRLFKTIMDQLHDVFDVLVRPGMFMHQNQAEIALLDEKIILLVKSLQTYGATQRDSLLVTLDMDPEDEPMIEDYELHVAGFYRFLDLLRFESEDGRRERMRNLGLRCLVSFLSAKELERSVLSKASPTLEILLESIGDEARQVGGCPAFKLRGHELECEHLLRATYEPRYESEPTLPEFIAMEAWLNLGEEYSMPKLKQRAIDCMTSAYPPDLDAYDDFEARCCIADSDNDLNTDALLVAYLAMSHGVEIVLPIALYACCRLRIQDVLDALKETEALLLTLENENNYVYDTDYVLGSKIRARCHTGRSRLSTAIYDLFASVLRETSSPGCKQKVKCNAALNNLHLHALKTDALLNDSATIPDSDWLKKLDTKKTVCRGCHTHLEQIIEQERLDIWSKLPEIFSVSQETMGRELPE</sequence>
<dbReference type="InterPro" id="IPR036322">
    <property type="entry name" value="WD40_repeat_dom_sf"/>
</dbReference>
<feature type="transmembrane region" description="Helical" evidence="16">
    <location>
        <begin position="31"/>
        <end position="52"/>
    </location>
</feature>